<dbReference type="InterPro" id="IPR011033">
    <property type="entry name" value="PRC_barrel-like_sf"/>
</dbReference>
<comment type="subcellular location">
    <subcellularLocation>
        <location evidence="5">Cytoplasm</location>
    </subcellularLocation>
</comment>
<comment type="function">
    <text evidence="5">An accessory protein needed during the final step in the assembly of 30S ribosomal subunit, possibly for assembly of the head region. Essential for efficient processing of 16S rRNA. May be needed both before and after RbfA during the maturation of 16S rRNA. It has affinity for free ribosomal 30S subunits but not for 70S ribosomes.</text>
</comment>
<comment type="similarity">
    <text evidence="5">Belongs to the RimM family.</text>
</comment>
<dbReference type="RefSeq" id="WP_269424552.1">
    <property type="nucleotide sequence ID" value="NZ_JAPWGY010000007.1"/>
</dbReference>
<evidence type="ECO:0000313" key="8">
    <source>
        <dbReference type="EMBL" id="MCZ4282401.1"/>
    </source>
</evidence>
<protein>
    <recommendedName>
        <fullName evidence="5">Ribosome maturation factor RimM</fullName>
    </recommendedName>
</protein>
<evidence type="ECO:0000259" key="6">
    <source>
        <dbReference type="Pfam" id="PF01782"/>
    </source>
</evidence>
<dbReference type="Proteomes" id="UP001069802">
    <property type="component" value="Unassembled WGS sequence"/>
</dbReference>
<sequence>MALDRDNWICVGVIAGAHGVRGQVKIKSYTENPVDVASYGPVSDDLGNSFDIKITGQAKGTVLTQLKGVTDRDRAQEMRGTKLYVNRDLLPKLNDDGEYYYSDLVGLQVENPQGEVLGTVKGVFNFGAGDILEFTSAGGRPEMVSFTESTVPVVDLEGRRIVVALPEVVLGRED</sequence>
<evidence type="ECO:0000256" key="3">
    <source>
        <dbReference type="ARBA" id="ARBA00022552"/>
    </source>
</evidence>
<dbReference type="PANTHER" id="PTHR33692">
    <property type="entry name" value="RIBOSOME MATURATION FACTOR RIMM"/>
    <property type="match status" value="1"/>
</dbReference>
<comment type="subunit">
    <text evidence="5">Binds ribosomal protein uS19.</text>
</comment>
<dbReference type="EMBL" id="JAPWGY010000007">
    <property type="protein sequence ID" value="MCZ4282401.1"/>
    <property type="molecule type" value="Genomic_DNA"/>
</dbReference>
<dbReference type="InterPro" id="IPR011961">
    <property type="entry name" value="RimM"/>
</dbReference>
<dbReference type="InterPro" id="IPR002676">
    <property type="entry name" value="RimM_N"/>
</dbReference>
<dbReference type="Gene3D" id="2.30.30.240">
    <property type="entry name" value="PRC-barrel domain"/>
    <property type="match status" value="1"/>
</dbReference>
<keyword evidence="1 5" id="KW-0963">Cytoplasm</keyword>
<dbReference type="Gene3D" id="2.40.30.60">
    <property type="entry name" value="RimM"/>
    <property type="match status" value="1"/>
</dbReference>
<evidence type="ECO:0000256" key="5">
    <source>
        <dbReference type="HAMAP-Rule" id="MF_00014"/>
    </source>
</evidence>
<comment type="domain">
    <text evidence="5">The PRC barrel domain binds ribosomal protein uS19.</text>
</comment>
<dbReference type="NCBIfam" id="TIGR02273">
    <property type="entry name" value="16S_RimM"/>
    <property type="match status" value="1"/>
</dbReference>
<dbReference type="HAMAP" id="MF_00014">
    <property type="entry name" value="Ribosome_mat_RimM"/>
    <property type="match status" value="1"/>
</dbReference>
<gene>
    <name evidence="5 8" type="primary">rimM</name>
    <name evidence="8" type="ORF">O4H49_16560</name>
</gene>
<accession>A0ABT4LMR1</accession>
<evidence type="ECO:0000256" key="1">
    <source>
        <dbReference type="ARBA" id="ARBA00022490"/>
    </source>
</evidence>
<dbReference type="PANTHER" id="PTHR33692:SF1">
    <property type="entry name" value="RIBOSOME MATURATION FACTOR RIMM"/>
    <property type="match status" value="1"/>
</dbReference>
<dbReference type="SUPFAM" id="SSF50346">
    <property type="entry name" value="PRC-barrel domain"/>
    <property type="match status" value="1"/>
</dbReference>
<dbReference type="InterPro" id="IPR056792">
    <property type="entry name" value="PRC_RimM"/>
</dbReference>
<dbReference type="Pfam" id="PF24986">
    <property type="entry name" value="PRC_RimM"/>
    <property type="match status" value="1"/>
</dbReference>
<dbReference type="InterPro" id="IPR009000">
    <property type="entry name" value="Transl_B-barrel_sf"/>
</dbReference>
<feature type="domain" description="RimM N-terminal" evidence="6">
    <location>
        <begin position="10"/>
        <end position="88"/>
    </location>
</feature>
<reference evidence="8" key="1">
    <citation type="submission" date="2022-12" db="EMBL/GenBank/DDBJ databases">
        <title>Bacterial isolates from different developmental stages of Nematostella vectensis.</title>
        <authorList>
            <person name="Fraune S."/>
        </authorList>
    </citation>
    <scope>NUCLEOTIDE SEQUENCE</scope>
    <source>
        <strain evidence="8">G21630-S1</strain>
    </source>
</reference>
<dbReference type="Pfam" id="PF01782">
    <property type="entry name" value="RimM"/>
    <property type="match status" value="1"/>
</dbReference>
<feature type="domain" description="Ribosome maturation factor RimM PRC barrel" evidence="7">
    <location>
        <begin position="102"/>
        <end position="167"/>
    </location>
</feature>
<keyword evidence="2 5" id="KW-0690">Ribosome biogenesis</keyword>
<evidence type="ECO:0000313" key="9">
    <source>
        <dbReference type="Proteomes" id="UP001069802"/>
    </source>
</evidence>
<keyword evidence="9" id="KW-1185">Reference proteome</keyword>
<dbReference type="InterPro" id="IPR036976">
    <property type="entry name" value="RimM_N_sf"/>
</dbReference>
<name>A0ABT4LMR1_9PROT</name>
<evidence type="ECO:0000256" key="4">
    <source>
        <dbReference type="ARBA" id="ARBA00023186"/>
    </source>
</evidence>
<evidence type="ECO:0000259" key="7">
    <source>
        <dbReference type="Pfam" id="PF24986"/>
    </source>
</evidence>
<organism evidence="8 9">
    <name type="scientific">Kiloniella laminariae</name>
    <dbReference type="NCBI Taxonomy" id="454162"/>
    <lineage>
        <taxon>Bacteria</taxon>
        <taxon>Pseudomonadati</taxon>
        <taxon>Pseudomonadota</taxon>
        <taxon>Alphaproteobacteria</taxon>
        <taxon>Rhodospirillales</taxon>
        <taxon>Kiloniellaceae</taxon>
        <taxon>Kiloniella</taxon>
    </lineage>
</organism>
<dbReference type="SUPFAM" id="SSF50447">
    <property type="entry name" value="Translation proteins"/>
    <property type="match status" value="1"/>
</dbReference>
<evidence type="ECO:0000256" key="2">
    <source>
        <dbReference type="ARBA" id="ARBA00022517"/>
    </source>
</evidence>
<proteinExistence type="inferred from homology"/>
<comment type="caution">
    <text evidence="8">The sequence shown here is derived from an EMBL/GenBank/DDBJ whole genome shotgun (WGS) entry which is preliminary data.</text>
</comment>
<keyword evidence="3 5" id="KW-0698">rRNA processing</keyword>
<keyword evidence="4 5" id="KW-0143">Chaperone</keyword>